<proteinExistence type="predicted"/>
<protein>
    <recommendedName>
        <fullName evidence="3">Tetratricopeptide repeat protein</fullName>
    </recommendedName>
</protein>
<comment type="caution">
    <text evidence="1">The sequence shown here is derived from an EMBL/GenBank/DDBJ whole genome shotgun (WGS) entry which is preliminary data.</text>
</comment>
<dbReference type="OrthoDB" id="594666at2"/>
<dbReference type="EMBL" id="RQTJ01000009">
    <property type="protein sequence ID" value="RRA95375.1"/>
    <property type="molecule type" value="Genomic_DNA"/>
</dbReference>
<accession>A0A3P1B344</accession>
<name>A0A3P1B344_9FLAO</name>
<evidence type="ECO:0000313" key="2">
    <source>
        <dbReference type="Proteomes" id="UP000268372"/>
    </source>
</evidence>
<dbReference type="AlphaFoldDB" id="A0A3P1B344"/>
<keyword evidence="2" id="KW-1185">Reference proteome</keyword>
<dbReference type="Proteomes" id="UP000268372">
    <property type="component" value="Unassembled WGS sequence"/>
</dbReference>
<evidence type="ECO:0008006" key="3">
    <source>
        <dbReference type="Google" id="ProtNLM"/>
    </source>
</evidence>
<organism evidence="1 2">
    <name type="scientific">Paenimyroides viscosum</name>
    <dbReference type="NCBI Taxonomy" id="2488729"/>
    <lineage>
        <taxon>Bacteria</taxon>
        <taxon>Pseudomonadati</taxon>
        <taxon>Bacteroidota</taxon>
        <taxon>Flavobacteriia</taxon>
        <taxon>Flavobacteriales</taxon>
        <taxon>Flavobacteriaceae</taxon>
        <taxon>Paenimyroides</taxon>
    </lineage>
</organism>
<dbReference type="RefSeq" id="WP_124898963.1">
    <property type="nucleotide sequence ID" value="NZ_RQTJ01000009.1"/>
</dbReference>
<evidence type="ECO:0000313" key="1">
    <source>
        <dbReference type="EMBL" id="RRA95375.1"/>
    </source>
</evidence>
<gene>
    <name evidence="1" type="ORF">EG242_05835</name>
</gene>
<sequence>MNAQQYIQWLNNPYHLIEENTAVLKNTISEYPYLQSARALYLKALNQQRSFLYNSELKKTAAYTTDRDVLFDYIVSEDFITYKALHIEEVDVVEENYIEFKKPEPTLDETIEKRVLDTLVYIENQDKETQLIQKIEQISKSKIEANKLEKETTLIKDQQVSNEEILSEEVPSEEIHQLEENLEVGKPLDFSENDKFSFTEWLKLTSAQPIQRENTEITNDTIETKKEDIIEDKIPVKQKNMDLIDRFIETNPKITPSKTAVVPVINMDRLNEEEPFYMTETLARIYLEQKKYQKAIQAYEILILKYPEKSSLFANRIFDIKKLQEFNNI</sequence>
<reference evidence="1 2" key="1">
    <citation type="submission" date="2018-11" db="EMBL/GenBank/DDBJ databases">
        <title>Flavobacterium sp. nov., YIM 102796 draft genome.</title>
        <authorList>
            <person name="Li G."/>
            <person name="Jiang Y."/>
        </authorList>
    </citation>
    <scope>NUCLEOTIDE SEQUENCE [LARGE SCALE GENOMIC DNA]</scope>
    <source>
        <strain evidence="1 2">YIM 102796</strain>
    </source>
</reference>